<dbReference type="InterPro" id="IPR011047">
    <property type="entry name" value="Quinoprotein_ADH-like_sf"/>
</dbReference>
<dbReference type="EMBL" id="CP002158">
    <property type="protein sequence ID" value="ADL25798.1"/>
    <property type="molecule type" value="Genomic_DNA"/>
</dbReference>
<dbReference type="EMBL" id="CP001792">
    <property type="protein sequence ID" value="ACX74727.1"/>
    <property type="molecule type" value="Genomic_DNA"/>
</dbReference>
<reference evidence="4" key="2">
    <citation type="submission" date="2010-08" db="EMBL/GenBank/DDBJ databases">
        <title>Complete sequence of Fibrobacter succinogenes subsp. succinogenes S85.</title>
        <authorList>
            <person name="Durkin A.S."/>
            <person name="Nelson K.E."/>
            <person name="Morrison M."/>
            <person name="Forsberg C.W."/>
            <person name="Wilson D.B."/>
            <person name="Russell J.B."/>
            <person name="Cann I.K.O."/>
            <person name="Mackie R.I."/>
            <person name="White B.A."/>
        </authorList>
    </citation>
    <scope>NUCLEOTIDE SEQUENCE [LARGE SCALE GENOMIC DNA]</scope>
    <source>
        <strain evidence="4">ATCC 19169 / S85</strain>
    </source>
</reference>
<sequence length="361" mass="39328">MKKFLMLATASSLALYMTACSDNSTSADDEPLKPGSVYAFASDAYAGDVGELYGVDDDKLSGTSLEFYQDTKIIGLDGNLFVLERKGKDNLTLVDVSENKAKWQKKLDKEANPSDLVKANKDEVWVSYENVAKIVKVSVKNGEITKTINTDKFCQGEALSPNLVDLEVSGDTLFALFGRSENYNFKVPALLAMYKLDNGDLLDTIRLAKKNPMAMGFTKGKLYVATAGEWNLETYHMDADDTRGIEVVDFAKKSSSMVVDGKKLGGGVWNTIVLADGIAYAPVIEQWGSVSLAEVDLAEKSVKKISGVDDVESLAYDEATGVLYIGDRGSKAALYAYEDGKLNKIEAPKDMLPVYSVTIVR</sequence>
<dbReference type="Proteomes" id="UP000000517">
    <property type="component" value="Chromosome"/>
</dbReference>
<evidence type="ECO:0000313" key="2">
    <source>
        <dbReference type="EMBL" id="ACX74727.1"/>
    </source>
</evidence>
<keyword evidence="5" id="KW-1185">Reference proteome</keyword>
<feature type="signal peptide" evidence="1">
    <location>
        <begin position="1"/>
        <end position="21"/>
    </location>
</feature>
<reference evidence="3" key="3">
    <citation type="submission" date="2010-08" db="EMBL/GenBank/DDBJ databases">
        <authorList>
            <person name="Durkin A.S."/>
            <person name="Nelson K.E."/>
            <person name="Morrison M."/>
            <person name="Forsberg C.W."/>
            <person name="Wilson D.B."/>
            <person name="Russell J.B."/>
            <person name="Cann I.K.O."/>
            <person name="Mackie R.I."/>
            <person name="White B.A."/>
        </authorList>
    </citation>
    <scope>NUCLEOTIDE SEQUENCE</scope>
    <source>
        <strain evidence="3">S85</strain>
    </source>
</reference>
<evidence type="ECO:0000313" key="4">
    <source>
        <dbReference type="Proteomes" id="UP000000517"/>
    </source>
</evidence>
<dbReference type="KEGG" id="fsu:Fisuc_1122"/>
<dbReference type="OrthoDB" id="9814403at2"/>
<evidence type="ECO:0000256" key="1">
    <source>
        <dbReference type="SAM" id="SignalP"/>
    </source>
</evidence>
<dbReference type="InterPro" id="IPR015943">
    <property type="entry name" value="WD40/YVTN_repeat-like_dom_sf"/>
</dbReference>
<dbReference type="SUPFAM" id="SSF50998">
    <property type="entry name" value="Quinoprotein alcohol dehydrogenase-like"/>
    <property type="match status" value="1"/>
</dbReference>
<dbReference type="HOGENOM" id="CLU_766730_0_0_0"/>
<feature type="chain" id="PRO_5003002357" description="Lipoprotein" evidence="1">
    <location>
        <begin position="22"/>
        <end position="361"/>
    </location>
</feature>
<dbReference type="KEGG" id="fsc:FSU_1580"/>
<dbReference type="AlphaFoldDB" id="C9RQ50"/>
<accession>C9RQ50</accession>
<protein>
    <recommendedName>
        <fullName evidence="6">Lipoprotein</fullName>
    </recommendedName>
</protein>
<evidence type="ECO:0000313" key="3">
    <source>
        <dbReference type="EMBL" id="ADL25798.1"/>
    </source>
</evidence>
<name>C9RQ50_FIBSS</name>
<dbReference type="Gene3D" id="2.130.10.10">
    <property type="entry name" value="YVTN repeat-like/Quinoprotein amine dehydrogenase"/>
    <property type="match status" value="1"/>
</dbReference>
<keyword evidence="1" id="KW-0732">Signal</keyword>
<proteinExistence type="predicted"/>
<organism evidence="3 4">
    <name type="scientific">Fibrobacter succinogenes (strain ATCC 19169 / S85)</name>
    <dbReference type="NCBI Taxonomy" id="59374"/>
    <lineage>
        <taxon>Bacteria</taxon>
        <taxon>Pseudomonadati</taxon>
        <taxon>Fibrobacterota</taxon>
        <taxon>Fibrobacteria</taxon>
        <taxon>Fibrobacterales</taxon>
        <taxon>Fibrobacteraceae</taxon>
        <taxon>Fibrobacter</taxon>
    </lineage>
</organism>
<reference evidence="2 5" key="1">
    <citation type="submission" date="2009-10" db="EMBL/GenBank/DDBJ databases">
        <title>Complete sequence of Fibrobacter succinogenes subsp. succinogenes S85.</title>
        <authorList>
            <consortium name="US DOE Joint Genome Institute"/>
            <person name="Lucas S."/>
            <person name="Copeland A."/>
            <person name="Lapidus A."/>
            <person name="Glavina del Rio T."/>
            <person name="Tice H."/>
            <person name="Bruce D."/>
            <person name="Goodwin L."/>
            <person name="Pitluck S."/>
            <person name="Chertkov O."/>
            <person name="Detter J.C."/>
            <person name="Han C."/>
            <person name="Tapia R."/>
            <person name="Larimer F."/>
            <person name="Land M."/>
            <person name="Hauser L."/>
            <person name="Kyrpides N."/>
            <person name="Mikhailova N."/>
            <person name="Weimer P.J."/>
            <person name="Stevenson D.M."/>
            <person name="Boyum J."/>
            <person name="Brumm P.I."/>
            <person name="Mead D."/>
        </authorList>
    </citation>
    <scope>NUCLEOTIDE SEQUENCE [LARGE SCALE GENOMIC DNA]</scope>
    <source>
        <strain evidence="5">ATCC 19169 / S85</strain>
        <strain evidence="2">S85</strain>
    </source>
</reference>
<evidence type="ECO:0000313" key="5">
    <source>
        <dbReference type="Proteomes" id="UP000001497"/>
    </source>
</evidence>
<gene>
    <name evidence="2" type="ordered locus">Fisuc_1122</name>
    <name evidence="3" type="ordered locus">FSU_1580</name>
</gene>
<dbReference type="RefSeq" id="WP_014545854.1">
    <property type="nucleotide sequence ID" value="NC_013410.1"/>
</dbReference>
<evidence type="ECO:0008006" key="6">
    <source>
        <dbReference type="Google" id="ProtNLM"/>
    </source>
</evidence>
<dbReference type="Proteomes" id="UP000001497">
    <property type="component" value="Chromosome"/>
</dbReference>